<dbReference type="Gene3D" id="3.40.50.300">
    <property type="entry name" value="P-loop containing nucleotide triphosphate hydrolases"/>
    <property type="match status" value="2"/>
</dbReference>
<keyword evidence="3" id="KW-0347">Helicase</keyword>
<evidence type="ECO:0000256" key="3">
    <source>
        <dbReference type="ARBA" id="ARBA00022806"/>
    </source>
</evidence>
<dbReference type="InterPro" id="IPR011990">
    <property type="entry name" value="TPR-like_helical_dom_sf"/>
</dbReference>
<dbReference type="EMBL" id="JDRX01000050">
    <property type="protein sequence ID" value="KGM99365.1"/>
    <property type="molecule type" value="Genomic_DNA"/>
</dbReference>
<dbReference type="GO" id="GO:0016787">
    <property type="term" value="F:hydrolase activity"/>
    <property type="evidence" value="ECO:0007669"/>
    <property type="project" value="UniProtKB-KW"/>
</dbReference>
<dbReference type="GO" id="GO:0005524">
    <property type="term" value="F:ATP binding"/>
    <property type="evidence" value="ECO:0007669"/>
    <property type="project" value="UniProtKB-KW"/>
</dbReference>
<protein>
    <recommendedName>
        <fullName evidence="5">UvrD-like helicase ATP-binding domain-containing protein</fullName>
    </recommendedName>
</protein>
<evidence type="ECO:0000256" key="4">
    <source>
        <dbReference type="ARBA" id="ARBA00022840"/>
    </source>
</evidence>
<dbReference type="InterPro" id="IPR014016">
    <property type="entry name" value="UvrD-like_ATP-bd"/>
</dbReference>
<organism evidence="6 7">
    <name type="scientific">Clostridium novyi A str. 4570</name>
    <dbReference type="NCBI Taxonomy" id="1444290"/>
    <lineage>
        <taxon>Bacteria</taxon>
        <taxon>Bacillati</taxon>
        <taxon>Bacillota</taxon>
        <taxon>Clostridia</taxon>
        <taxon>Eubacteriales</taxon>
        <taxon>Clostridiaceae</taxon>
        <taxon>Clostridium</taxon>
    </lineage>
</organism>
<dbReference type="InterPro" id="IPR039904">
    <property type="entry name" value="TRANK1"/>
</dbReference>
<keyword evidence="4" id="KW-0067">ATP-binding</keyword>
<proteinExistence type="predicted"/>
<accession>A0AA88ZSY2</accession>
<keyword evidence="2" id="KW-0378">Hydrolase</keyword>
<dbReference type="PANTHER" id="PTHR21529">
    <property type="entry name" value="MAMMARY TURMOR VIRUS RECEPTOR HOMOLOG 1, 2 MTVR1, 2"/>
    <property type="match status" value="1"/>
</dbReference>
<sequence length="535" mass="63233">MDKIDPIMSKDRFIGIYNVYSRGNNINKNFPAMMVWEEIRGIWKSNILNGASNIMSFEEYKNLSEEVAPNFKDNRNEAYKIFIWYQNYLKENNMLDEIDMIEEYLTFENNENYSIVACDEIQDLTNMHFKLISSLCNNEPQRMLIAGDDHQIVNHSGFRWQNISNTLYKNYKCKAKISVLNTNFRNTGSIVNLANSINKLQEKFTEYRYKGTTKQSSFTGEIPKLLKNIDEECIIDKLSNLGPTQAIIVRNEQELLRLNEIFYKTFNKTPLIFTIEQVKGLEFNTVVLWRINTTLEDTKIFWQKFVRNISNNVINNNVNERCIRYESSLLYVAITRGMKKCLIYDGNEYSPVWNIKDINSNLNVINSIEDLMDKDDEVEYTEYDWFKQGKVLLNKRLYTQALQCFLRVDQSIGSDEIKKLIIKCKAEIEIENGNLEKAADLYLAMGYHEEAAECYDNAGLYDKAANIYFTKKYCSDPYPLYRRYKSKYFDSIKEWYRSAIYCKQNKDYYEAMIRYERAGRIKDAQNIQQKYLQNI</sequence>
<reference evidence="6 7" key="1">
    <citation type="submission" date="2014-01" db="EMBL/GenBank/DDBJ databases">
        <title>Plasmidome dynamics in the species complex Clostridium novyi sensu lato converts strains of independent lineages into distinctly different pathogens.</title>
        <authorList>
            <person name="Skarin H."/>
            <person name="Segerman B."/>
        </authorList>
    </citation>
    <scope>NUCLEOTIDE SEQUENCE [LARGE SCALE GENOMIC DNA]</scope>
    <source>
        <strain evidence="6 7">4570</strain>
    </source>
</reference>
<dbReference type="AlphaFoldDB" id="A0AA88ZSY2"/>
<evidence type="ECO:0000313" key="7">
    <source>
        <dbReference type="Proteomes" id="UP000030016"/>
    </source>
</evidence>
<dbReference type="Proteomes" id="UP000030016">
    <property type="component" value="Unassembled WGS sequence"/>
</dbReference>
<evidence type="ECO:0000256" key="1">
    <source>
        <dbReference type="ARBA" id="ARBA00022741"/>
    </source>
</evidence>
<evidence type="ECO:0000259" key="5">
    <source>
        <dbReference type="Pfam" id="PF00580"/>
    </source>
</evidence>
<dbReference type="PANTHER" id="PTHR21529:SF4">
    <property type="entry name" value="TPR AND ANKYRIN REPEAT-CONTAINING PROTEIN 1"/>
    <property type="match status" value="1"/>
</dbReference>
<dbReference type="SUPFAM" id="SSF48452">
    <property type="entry name" value="TPR-like"/>
    <property type="match status" value="1"/>
</dbReference>
<gene>
    <name evidence="6" type="ORF">Z969_10740</name>
</gene>
<evidence type="ECO:0000313" key="6">
    <source>
        <dbReference type="EMBL" id="KGM99365.1"/>
    </source>
</evidence>
<dbReference type="InterPro" id="IPR027417">
    <property type="entry name" value="P-loop_NTPase"/>
</dbReference>
<dbReference type="Pfam" id="PF00580">
    <property type="entry name" value="UvrD-helicase"/>
    <property type="match status" value="1"/>
</dbReference>
<dbReference type="SUPFAM" id="SSF52540">
    <property type="entry name" value="P-loop containing nucleoside triphosphate hydrolases"/>
    <property type="match status" value="1"/>
</dbReference>
<name>A0AA88ZSY2_CLONO</name>
<feature type="domain" description="UvrD-like helicase ATP-binding" evidence="5">
    <location>
        <begin position="63"/>
        <end position="168"/>
    </location>
</feature>
<dbReference type="GO" id="GO:0004386">
    <property type="term" value="F:helicase activity"/>
    <property type="evidence" value="ECO:0007669"/>
    <property type="project" value="UniProtKB-KW"/>
</dbReference>
<evidence type="ECO:0000256" key="2">
    <source>
        <dbReference type="ARBA" id="ARBA00022801"/>
    </source>
</evidence>
<keyword evidence="1" id="KW-0547">Nucleotide-binding</keyword>
<comment type="caution">
    <text evidence="6">The sequence shown here is derived from an EMBL/GenBank/DDBJ whole genome shotgun (WGS) entry which is preliminary data.</text>
</comment>